<sequence length="106" mass="11720">MPINHGSLRQNAKTVHPEMLAHAISIRQGSFHLTFPEMVIPAISRPVKPLRARQTRKFLKRAAFCGLSPNYPLFRTLAAKGNPKHLSILPTIISHGQQPAPSPGRT</sequence>
<proteinExistence type="predicted"/>
<accession>A0A1S7NUP5</accession>
<dbReference type="AlphaFoldDB" id="A0A1S7NUP5"/>
<dbReference type="Proteomes" id="UP000191897">
    <property type="component" value="Unassembled WGS sequence"/>
</dbReference>
<organism evidence="1 2">
    <name type="scientific">Agrobacterium tumefaciens str. Kerr 14</name>
    <dbReference type="NCBI Taxonomy" id="1183424"/>
    <lineage>
        <taxon>Bacteria</taxon>
        <taxon>Pseudomonadati</taxon>
        <taxon>Pseudomonadota</taxon>
        <taxon>Alphaproteobacteria</taxon>
        <taxon>Hyphomicrobiales</taxon>
        <taxon>Rhizobiaceae</taxon>
        <taxon>Rhizobium/Agrobacterium group</taxon>
        <taxon>Agrobacterium</taxon>
        <taxon>Agrobacterium tumefaciens complex</taxon>
    </lineage>
</organism>
<name>A0A1S7NUP5_AGRTU</name>
<evidence type="ECO:0000313" key="2">
    <source>
        <dbReference type="Proteomes" id="UP000191897"/>
    </source>
</evidence>
<protein>
    <submittedName>
        <fullName evidence="1">Uncharacterized protein</fullName>
    </submittedName>
</protein>
<gene>
    <name evidence="1" type="ORF">AGR4C_Cc120278</name>
</gene>
<dbReference type="EMBL" id="FBWC01000004">
    <property type="protein sequence ID" value="CUX11918.1"/>
    <property type="molecule type" value="Genomic_DNA"/>
</dbReference>
<evidence type="ECO:0000313" key="1">
    <source>
        <dbReference type="EMBL" id="CUX11918.1"/>
    </source>
</evidence>
<reference evidence="1 2" key="1">
    <citation type="submission" date="2016-01" db="EMBL/GenBank/DDBJ databases">
        <authorList>
            <person name="Oliw E.H."/>
        </authorList>
    </citation>
    <scope>NUCLEOTIDE SEQUENCE [LARGE SCALE GENOMIC DNA]</scope>
    <source>
        <strain evidence="1 2">Kerr 14</strain>
    </source>
</reference>